<comment type="caution">
    <text evidence="7">The sequence shown here is derived from an EMBL/GenBank/DDBJ whole genome shotgun (WGS) entry which is preliminary data.</text>
</comment>
<feature type="transmembrane region" description="Helical" evidence="5">
    <location>
        <begin position="103"/>
        <end position="123"/>
    </location>
</feature>
<dbReference type="OrthoDB" id="44105at2157"/>
<gene>
    <name evidence="7" type="ORF">CM19_04735</name>
</gene>
<evidence type="ECO:0000313" key="8">
    <source>
        <dbReference type="Proteomes" id="UP000024332"/>
    </source>
</evidence>
<evidence type="ECO:0000256" key="2">
    <source>
        <dbReference type="ARBA" id="ARBA00022692"/>
    </source>
</evidence>
<reference evidence="7 8" key="1">
    <citation type="submission" date="2014-03" db="EMBL/GenBank/DDBJ databases">
        <title>Draft genome sequence of the novel thermoacidophilic archaea Acidianus copahuensis ALE1 strain, isolated from Copahue volcanic area in Neuquen Argentina.</title>
        <authorList>
            <person name="Urbieta M.S."/>
            <person name="Rascovan N."/>
            <person name="Castro C."/>
            <person name="Revale S."/>
            <person name="Giaveno M.A."/>
            <person name="Vazquez M.P."/>
            <person name="Donati E.R."/>
        </authorList>
    </citation>
    <scope>NUCLEOTIDE SEQUENCE [LARGE SCALE GENOMIC DNA]</scope>
    <source>
        <strain evidence="7 8">ALE1</strain>
    </source>
</reference>
<dbReference type="GO" id="GO:0055085">
    <property type="term" value="P:transmembrane transport"/>
    <property type="evidence" value="ECO:0007669"/>
    <property type="project" value="InterPro"/>
</dbReference>
<dbReference type="InterPro" id="IPR000515">
    <property type="entry name" value="MetI-like"/>
</dbReference>
<proteinExistence type="inferred from homology"/>
<feature type="transmembrane region" description="Helical" evidence="5">
    <location>
        <begin position="299"/>
        <end position="323"/>
    </location>
</feature>
<evidence type="ECO:0000256" key="3">
    <source>
        <dbReference type="ARBA" id="ARBA00022989"/>
    </source>
</evidence>
<comment type="similarity">
    <text evidence="5">Belongs to the binding-protein-dependent transport system permease family.</text>
</comment>
<dbReference type="Proteomes" id="UP000024332">
    <property type="component" value="Unassembled WGS sequence"/>
</dbReference>
<keyword evidence="2 5" id="KW-0812">Transmembrane</keyword>
<organism evidence="7 8">
    <name type="scientific">Candidatus Acidianus copahuensis</name>
    <dbReference type="NCBI Taxonomy" id="1160895"/>
    <lineage>
        <taxon>Archaea</taxon>
        <taxon>Thermoproteota</taxon>
        <taxon>Thermoprotei</taxon>
        <taxon>Sulfolobales</taxon>
        <taxon>Sulfolobaceae</taxon>
        <taxon>Acidianus</taxon>
    </lineage>
</organism>
<feature type="domain" description="ABC transmembrane type-1" evidence="6">
    <location>
        <begin position="104"/>
        <end position="316"/>
    </location>
</feature>
<evidence type="ECO:0000256" key="5">
    <source>
        <dbReference type="RuleBase" id="RU363032"/>
    </source>
</evidence>
<evidence type="ECO:0000259" key="6">
    <source>
        <dbReference type="PROSITE" id="PS50928"/>
    </source>
</evidence>
<comment type="subcellular location">
    <subcellularLocation>
        <location evidence="5">Cell membrane</location>
        <topology evidence="5">Multi-pass membrane protein</topology>
    </subcellularLocation>
    <subcellularLocation>
        <location evidence="1">Membrane</location>
        <topology evidence="1">Multi-pass membrane protein</topology>
    </subcellularLocation>
</comment>
<keyword evidence="3 5" id="KW-1133">Transmembrane helix</keyword>
<keyword evidence="8" id="KW-1185">Reference proteome</keyword>
<dbReference type="Gene3D" id="1.10.3720.10">
    <property type="entry name" value="MetI-like"/>
    <property type="match status" value="1"/>
</dbReference>
<dbReference type="GO" id="GO:0005886">
    <property type="term" value="C:plasma membrane"/>
    <property type="evidence" value="ECO:0007669"/>
    <property type="project" value="UniProtKB-SubCell"/>
</dbReference>
<feature type="transmembrane region" description="Helical" evidence="5">
    <location>
        <begin position="9"/>
        <end position="27"/>
    </location>
</feature>
<sequence length="331" mass="36706">MLKWLAKRVGFSIITIIITIMISWALIEYSPESPANFINSVLPPNSIAGKPTLRLELEQYLMTLKPHGNPLIDSLQYLWQVLHGNLGIDIISQVPVTTIIAQALPWTVFIVTTSILISYFLGIRLGMKIGYKRGTKVDSSLMSLFTVTRSIPVYISGALLLFFLGFELGWFPTGGAFSINVTPGFNIPFILSVIKHAFLPILTLTLANLAGWVLHMRANTIYTLGEDYVSFAEIRGINSNNIETKYVGRNAILPLYTSLIYTIGFSFGGSIFVEEIFSYPGVGHLLYNAIQYNDYPLEMGIFIILIASVVVGILLADLTYSLLDPRVKVGE</sequence>
<name>A0A031LSC7_9CREN</name>
<keyword evidence="4 5" id="KW-0472">Membrane</keyword>
<evidence type="ECO:0000313" key="7">
    <source>
        <dbReference type="EMBL" id="EZQ10043.1"/>
    </source>
</evidence>
<feature type="transmembrane region" description="Helical" evidence="5">
    <location>
        <begin position="144"/>
        <end position="166"/>
    </location>
</feature>
<dbReference type="AlphaFoldDB" id="A0A031LSC7"/>
<dbReference type="STRING" id="1160895.CM19_04735"/>
<evidence type="ECO:0000256" key="4">
    <source>
        <dbReference type="ARBA" id="ARBA00023136"/>
    </source>
</evidence>
<feature type="transmembrane region" description="Helical" evidence="5">
    <location>
        <begin position="186"/>
        <end position="214"/>
    </location>
</feature>
<dbReference type="PANTHER" id="PTHR43376:SF1">
    <property type="entry name" value="OLIGOPEPTIDE TRANSPORT SYSTEM PERMEASE PROTEIN"/>
    <property type="match status" value="1"/>
</dbReference>
<dbReference type="RefSeq" id="WP_048099249.1">
    <property type="nucleotide sequence ID" value="NZ_JFZT01000035.1"/>
</dbReference>
<dbReference type="SUPFAM" id="SSF161098">
    <property type="entry name" value="MetI-like"/>
    <property type="match status" value="1"/>
</dbReference>
<protein>
    <submittedName>
        <fullName evidence="7">ABC transporter permease</fullName>
    </submittedName>
</protein>
<evidence type="ECO:0000256" key="1">
    <source>
        <dbReference type="ARBA" id="ARBA00004141"/>
    </source>
</evidence>
<dbReference type="Pfam" id="PF00528">
    <property type="entry name" value="BPD_transp_1"/>
    <property type="match status" value="1"/>
</dbReference>
<keyword evidence="5" id="KW-0813">Transport</keyword>
<dbReference type="PROSITE" id="PS50928">
    <property type="entry name" value="ABC_TM1"/>
    <property type="match status" value="1"/>
</dbReference>
<dbReference type="PANTHER" id="PTHR43376">
    <property type="entry name" value="OLIGOPEPTIDE TRANSPORT SYSTEM PERMEASE PROTEIN"/>
    <property type="match status" value="1"/>
</dbReference>
<feature type="transmembrane region" description="Helical" evidence="5">
    <location>
        <begin position="259"/>
        <end position="279"/>
    </location>
</feature>
<dbReference type="EMBL" id="JFZT01000035">
    <property type="protein sequence ID" value="EZQ10043.1"/>
    <property type="molecule type" value="Genomic_DNA"/>
</dbReference>
<accession>A0A031LSC7</accession>
<dbReference type="InterPro" id="IPR035906">
    <property type="entry name" value="MetI-like_sf"/>
</dbReference>